<keyword evidence="2" id="KW-1185">Reference proteome</keyword>
<accession>A0ABV3EJW4</accession>
<proteinExistence type="predicted"/>
<sequence>MQRDTLVATLVPDGTDQPFLLFRVVPGPGWEPVKPLFDRMSAVLRAPHRTGAEMAAALEPVVALGLTVVPGHGGNPVEKFFLRIDGDRARLRI</sequence>
<name>A0ABV3EJW4_9ACTN</name>
<reference evidence="1 2" key="1">
    <citation type="submission" date="2024-06" db="EMBL/GenBank/DDBJ databases">
        <title>The Natural Products Discovery Center: Release of the First 8490 Sequenced Strains for Exploring Actinobacteria Biosynthetic Diversity.</title>
        <authorList>
            <person name="Kalkreuter E."/>
            <person name="Kautsar S.A."/>
            <person name="Yang D."/>
            <person name="Bader C.D."/>
            <person name="Teijaro C.N."/>
            <person name="Fluegel L."/>
            <person name="Davis C.M."/>
            <person name="Simpson J.R."/>
            <person name="Lauterbach L."/>
            <person name="Steele A.D."/>
            <person name="Gui C."/>
            <person name="Meng S."/>
            <person name="Li G."/>
            <person name="Viehrig K."/>
            <person name="Ye F."/>
            <person name="Su P."/>
            <person name="Kiefer A.F."/>
            <person name="Nichols A."/>
            <person name="Cepeda A.J."/>
            <person name="Yan W."/>
            <person name="Fan B."/>
            <person name="Jiang Y."/>
            <person name="Adhikari A."/>
            <person name="Zheng C.-J."/>
            <person name="Schuster L."/>
            <person name="Cowan T.M."/>
            <person name="Smanski M.J."/>
            <person name="Chevrette M.G."/>
            <person name="De Carvalho L.P.S."/>
            <person name="Shen B."/>
        </authorList>
    </citation>
    <scope>NUCLEOTIDE SEQUENCE [LARGE SCALE GENOMIC DNA]</scope>
    <source>
        <strain evidence="1 2">NPDC048117</strain>
    </source>
</reference>
<dbReference type="EMBL" id="JBEZNA010000005">
    <property type="protein sequence ID" value="MEU9576469.1"/>
    <property type="molecule type" value="Genomic_DNA"/>
</dbReference>
<comment type="caution">
    <text evidence="1">The sequence shown here is derived from an EMBL/GenBank/DDBJ whole genome shotgun (WGS) entry which is preliminary data.</text>
</comment>
<evidence type="ECO:0000313" key="1">
    <source>
        <dbReference type="EMBL" id="MEU9576469.1"/>
    </source>
</evidence>
<protein>
    <submittedName>
        <fullName evidence="1">Uncharacterized protein</fullName>
    </submittedName>
</protein>
<dbReference type="RefSeq" id="WP_166020205.1">
    <property type="nucleotide sequence ID" value="NZ_JBEZNA010000005.1"/>
</dbReference>
<gene>
    <name evidence="1" type="ORF">AB0D95_04175</name>
</gene>
<organism evidence="1 2">
    <name type="scientific">Streptomyces chilikensis</name>
    <dbReference type="NCBI Taxonomy" id="1194079"/>
    <lineage>
        <taxon>Bacteria</taxon>
        <taxon>Bacillati</taxon>
        <taxon>Actinomycetota</taxon>
        <taxon>Actinomycetes</taxon>
        <taxon>Kitasatosporales</taxon>
        <taxon>Streptomycetaceae</taxon>
        <taxon>Streptomyces</taxon>
    </lineage>
</organism>
<dbReference type="Proteomes" id="UP001551584">
    <property type="component" value="Unassembled WGS sequence"/>
</dbReference>
<evidence type="ECO:0000313" key="2">
    <source>
        <dbReference type="Proteomes" id="UP001551584"/>
    </source>
</evidence>